<protein>
    <submittedName>
        <fullName evidence="1">Uncharacterized protein</fullName>
    </submittedName>
</protein>
<accession>A0A8H5I9F6</accession>
<dbReference type="AlphaFoldDB" id="A0A8H5I9F6"/>
<name>A0A8H5I9F6_9HYPO</name>
<comment type="caution">
    <text evidence="1">The sequence shown here is derived from an EMBL/GenBank/DDBJ whole genome shotgun (WGS) entry which is preliminary data.</text>
</comment>
<keyword evidence="2" id="KW-1185">Reference proteome</keyword>
<evidence type="ECO:0000313" key="1">
    <source>
        <dbReference type="EMBL" id="KAF5531755.1"/>
    </source>
</evidence>
<dbReference type="Proteomes" id="UP000522262">
    <property type="component" value="Unassembled WGS sequence"/>
</dbReference>
<dbReference type="EMBL" id="JAAOAM010000390">
    <property type="protein sequence ID" value="KAF5531755.1"/>
    <property type="molecule type" value="Genomic_DNA"/>
</dbReference>
<gene>
    <name evidence="1" type="ORF">FMEXI_12808</name>
</gene>
<proteinExistence type="predicted"/>
<sequence>MFGIHIADIPSLPSSTEANATALSPALALVGDKTFDSGSITYQAPLSATLVKNRAFVLYSGTIFAAKPLSIAKSFSTNVSPAYEALHHSQPACVKNGFMLRGKTKLEKRPITTAVPPPRTYPRTAARVTRESQRFAVFASSAFKKSAFVRISAMSGSKISSKNGLWLSEIARIHGSFVVFAIVQKSVQLQ</sequence>
<reference evidence="1 2" key="1">
    <citation type="submission" date="2020-05" db="EMBL/GenBank/DDBJ databases">
        <title>Identification and distribution of gene clusters putatively required for synthesis of sphingolipid metabolism inhibitors in phylogenetically diverse species of the filamentous fungus Fusarium.</title>
        <authorList>
            <person name="Kim H.-S."/>
            <person name="Busman M."/>
            <person name="Brown D.W."/>
            <person name="Divon H."/>
            <person name="Uhlig S."/>
            <person name="Proctor R.H."/>
        </authorList>
    </citation>
    <scope>NUCLEOTIDE SEQUENCE [LARGE SCALE GENOMIC DNA]</scope>
    <source>
        <strain evidence="1 2">NRRL 53147</strain>
    </source>
</reference>
<evidence type="ECO:0000313" key="2">
    <source>
        <dbReference type="Proteomes" id="UP000522262"/>
    </source>
</evidence>
<organism evidence="1 2">
    <name type="scientific">Fusarium mexicanum</name>
    <dbReference type="NCBI Taxonomy" id="751941"/>
    <lineage>
        <taxon>Eukaryota</taxon>
        <taxon>Fungi</taxon>
        <taxon>Dikarya</taxon>
        <taxon>Ascomycota</taxon>
        <taxon>Pezizomycotina</taxon>
        <taxon>Sordariomycetes</taxon>
        <taxon>Hypocreomycetidae</taxon>
        <taxon>Hypocreales</taxon>
        <taxon>Nectriaceae</taxon>
        <taxon>Fusarium</taxon>
        <taxon>Fusarium fujikuroi species complex</taxon>
    </lineage>
</organism>